<evidence type="ECO:0000256" key="2">
    <source>
        <dbReference type="ARBA" id="ARBA00034301"/>
    </source>
</evidence>
<dbReference type="GO" id="GO:0016787">
    <property type="term" value="F:hydrolase activity"/>
    <property type="evidence" value="ECO:0007669"/>
    <property type="project" value="UniProtKB-KW"/>
</dbReference>
<dbReference type="PANTHER" id="PTHR47619">
    <property type="entry name" value="METALLO-HYDROLASE YYCJ-RELATED"/>
    <property type="match status" value="1"/>
</dbReference>
<evidence type="ECO:0000256" key="3">
    <source>
        <dbReference type="ARBA" id="ARBA00048505"/>
    </source>
</evidence>
<dbReference type="Pfam" id="PF12706">
    <property type="entry name" value="Lactamase_B_2"/>
    <property type="match status" value="1"/>
</dbReference>
<protein>
    <submittedName>
        <fullName evidence="5">MBL fold hydrolase</fullName>
    </submittedName>
</protein>
<comment type="catalytic activity">
    <reaction evidence="1">
        <text>3',5'-cyclic CMP + H2O = CMP + H(+)</text>
        <dbReference type="Rhea" id="RHEA:72675"/>
        <dbReference type="ChEBI" id="CHEBI:15377"/>
        <dbReference type="ChEBI" id="CHEBI:15378"/>
        <dbReference type="ChEBI" id="CHEBI:58003"/>
        <dbReference type="ChEBI" id="CHEBI:60377"/>
    </reaction>
    <physiologicalReaction direction="left-to-right" evidence="1">
        <dbReference type="Rhea" id="RHEA:72676"/>
    </physiologicalReaction>
</comment>
<evidence type="ECO:0000256" key="1">
    <source>
        <dbReference type="ARBA" id="ARBA00034221"/>
    </source>
</evidence>
<evidence type="ECO:0000313" key="6">
    <source>
        <dbReference type="Proteomes" id="UP000605427"/>
    </source>
</evidence>
<dbReference type="Gene3D" id="3.60.15.10">
    <property type="entry name" value="Ribonuclease Z/Hydroxyacylglutathione hydrolase-like"/>
    <property type="match status" value="1"/>
</dbReference>
<dbReference type="PANTHER" id="PTHR47619:SF1">
    <property type="entry name" value="EXODEOXYRIBONUCLEASE WALJ"/>
    <property type="match status" value="1"/>
</dbReference>
<sequence length="273" mass="30610">MSMGMRFTVLSSGSTGNATVIELGGTTILVDAGLSARRVEELLREREVSPEQLSGILVTHEHTDHIKGVGALARKYKMPIYANEKTWEGMKKYVGQIEPEQRKILETGAAIDFGSLRAESFGISHDAAEPVGYTFDDGIHKLSLATDLGYMSEKVKEAIYDSDVLVLESNHDIEMLRMGRYPWNIKRRILSDIGHLSNNAAGEALSELLNGRLKRTYLAHLSRDHNMMDIAKMTVRCSMEDCGIFFKDSEFELRDTYWNMPTPWDEVGSKTGE</sequence>
<dbReference type="InterPro" id="IPR036866">
    <property type="entry name" value="RibonucZ/Hydroxyglut_hydro"/>
</dbReference>
<comment type="caution">
    <text evidence="5">The sequence shown here is derived from an EMBL/GenBank/DDBJ whole genome shotgun (WGS) entry which is preliminary data.</text>
</comment>
<organism evidence="5 6">
    <name type="scientific">Saccharibacillus endophyticus</name>
    <dbReference type="NCBI Taxonomy" id="2060666"/>
    <lineage>
        <taxon>Bacteria</taxon>
        <taxon>Bacillati</taxon>
        <taxon>Bacillota</taxon>
        <taxon>Bacilli</taxon>
        <taxon>Bacillales</taxon>
        <taxon>Paenibacillaceae</taxon>
        <taxon>Saccharibacillus</taxon>
    </lineage>
</organism>
<accession>A0ABQ2A6R4</accession>
<feature type="domain" description="Metallo-beta-lactamase" evidence="4">
    <location>
        <begin position="15"/>
        <end position="220"/>
    </location>
</feature>
<dbReference type="Proteomes" id="UP000605427">
    <property type="component" value="Unassembled WGS sequence"/>
</dbReference>
<dbReference type="InterPro" id="IPR001279">
    <property type="entry name" value="Metallo-B-lactamas"/>
</dbReference>
<comment type="catalytic activity">
    <reaction evidence="3">
        <text>3',5'-cyclic UMP + H2O = UMP + H(+)</text>
        <dbReference type="Rhea" id="RHEA:70575"/>
        <dbReference type="ChEBI" id="CHEBI:15377"/>
        <dbReference type="ChEBI" id="CHEBI:15378"/>
        <dbReference type="ChEBI" id="CHEBI:57865"/>
        <dbReference type="ChEBI" id="CHEBI:184387"/>
    </reaction>
    <physiologicalReaction direction="left-to-right" evidence="3">
        <dbReference type="Rhea" id="RHEA:70576"/>
    </physiologicalReaction>
</comment>
<evidence type="ECO:0000313" key="5">
    <source>
        <dbReference type="EMBL" id="GGH85501.1"/>
    </source>
</evidence>
<keyword evidence="5" id="KW-0378">Hydrolase</keyword>
<dbReference type="SUPFAM" id="SSF56281">
    <property type="entry name" value="Metallo-hydrolase/oxidoreductase"/>
    <property type="match status" value="1"/>
</dbReference>
<name>A0ABQ2A6R4_9BACL</name>
<keyword evidence="6" id="KW-1185">Reference proteome</keyword>
<comment type="function">
    <text evidence="2">Counteracts the endogenous Pycsar antiviral defense system. Phosphodiesterase that enables metal-dependent hydrolysis of host cyclic nucleotide Pycsar defense signals such as cCMP and cUMP.</text>
</comment>
<proteinExistence type="predicted"/>
<gene>
    <name evidence="5" type="ORF">GCM10007362_43070</name>
</gene>
<evidence type="ECO:0000259" key="4">
    <source>
        <dbReference type="SMART" id="SM00849"/>
    </source>
</evidence>
<dbReference type="EMBL" id="BMDD01000006">
    <property type="protein sequence ID" value="GGH85501.1"/>
    <property type="molecule type" value="Genomic_DNA"/>
</dbReference>
<dbReference type="SMART" id="SM00849">
    <property type="entry name" value="Lactamase_B"/>
    <property type="match status" value="1"/>
</dbReference>
<reference evidence="6" key="1">
    <citation type="journal article" date="2019" name="Int. J. Syst. Evol. Microbiol.">
        <title>The Global Catalogue of Microorganisms (GCM) 10K type strain sequencing project: providing services to taxonomists for standard genome sequencing and annotation.</title>
        <authorList>
            <consortium name="The Broad Institute Genomics Platform"/>
            <consortium name="The Broad Institute Genome Sequencing Center for Infectious Disease"/>
            <person name="Wu L."/>
            <person name="Ma J."/>
        </authorList>
    </citation>
    <scope>NUCLEOTIDE SEQUENCE [LARGE SCALE GENOMIC DNA]</scope>
    <source>
        <strain evidence="6">CCM 8702</strain>
    </source>
</reference>
<dbReference type="InterPro" id="IPR052533">
    <property type="entry name" value="WalJ/YycJ-like"/>
</dbReference>